<keyword evidence="1" id="KW-0159">Chromosome partition</keyword>
<dbReference type="Gene3D" id="6.10.250.2410">
    <property type="match status" value="1"/>
</dbReference>
<evidence type="ECO:0000256" key="1">
    <source>
        <dbReference type="ARBA" id="ARBA00022829"/>
    </source>
</evidence>
<dbReference type="InterPro" id="IPR003768">
    <property type="entry name" value="ScpA"/>
</dbReference>
<sequence>MTSPEAAAAAPPNPQPAAAGAAPQDRTAFAVTLENFSGPFDLLLSLIAKHKLDITEVALARVTDEFIAHLAGQAEWDLGQASEFLVVAATLLDLKAARLLPRGDVEDEEDLELLEARDLLFARLLQYRAYKEVAADLERRWAVGTRSFPRSVSLEPHFAALLPELVIRVGPERLAQLAAAAFAPRPGPPQVDLGHLHAPVVPVREQAALIVDRLRRHRTTTFRALTADAESTAVVVSRFLALLELFREGAITFDQAQPLGELTVRWSGSEEGDVVVADDYDATDEDEGRTDD</sequence>
<keyword evidence="5" id="KW-1185">Reference proteome</keyword>
<accession>A0ABR8YZA1</accession>
<evidence type="ECO:0000313" key="4">
    <source>
        <dbReference type="EMBL" id="MBD8061314.1"/>
    </source>
</evidence>
<feature type="region of interest" description="Disordered" evidence="3">
    <location>
        <begin position="1"/>
        <end position="23"/>
    </location>
</feature>
<organism evidence="4 5">
    <name type="scientific">Oceanitalea stevensii</name>
    <dbReference type="NCBI Taxonomy" id="2763072"/>
    <lineage>
        <taxon>Bacteria</taxon>
        <taxon>Bacillati</taxon>
        <taxon>Actinomycetota</taxon>
        <taxon>Actinomycetes</taxon>
        <taxon>Micrococcales</taxon>
        <taxon>Bogoriellaceae</taxon>
        <taxon>Georgenia</taxon>
    </lineage>
</organism>
<dbReference type="PANTHER" id="PTHR33969:SF2">
    <property type="entry name" value="SEGREGATION AND CONDENSATION PROTEIN A"/>
    <property type="match status" value="1"/>
</dbReference>
<evidence type="ECO:0000256" key="2">
    <source>
        <dbReference type="ARBA" id="ARBA00044777"/>
    </source>
</evidence>
<comment type="caution">
    <text evidence="4">The sequence shown here is derived from an EMBL/GenBank/DDBJ whole genome shotgun (WGS) entry which is preliminary data.</text>
</comment>
<reference evidence="4 5" key="1">
    <citation type="submission" date="2020-08" db="EMBL/GenBank/DDBJ databases">
        <title>A Genomic Blueprint of the Chicken Gut Microbiome.</title>
        <authorList>
            <person name="Gilroy R."/>
            <person name="Ravi A."/>
            <person name="Getino M."/>
            <person name="Pursley I."/>
            <person name="Horton D.L."/>
            <person name="Alikhan N.-F."/>
            <person name="Baker D."/>
            <person name="Gharbi K."/>
            <person name="Hall N."/>
            <person name="Watson M."/>
            <person name="Adriaenssens E.M."/>
            <person name="Foster-Nyarko E."/>
            <person name="Jarju S."/>
            <person name="Secka A."/>
            <person name="Antonio M."/>
            <person name="Oren A."/>
            <person name="Chaudhuri R."/>
            <person name="La Ragione R.M."/>
            <person name="Hildebrand F."/>
            <person name="Pallen M.J."/>
        </authorList>
    </citation>
    <scope>NUCLEOTIDE SEQUENCE [LARGE SCALE GENOMIC DNA]</scope>
    <source>
        <strain evidence="4 5">Sa1BUA1</strain>
    </source>
</reference>
<evidence type="ECO:0000256" key="3">
    <source>
        <dbReference type="SAM" id="MobiDB-lite"/>
    </source>
</evidence>
<protein>
    <recommendedName>
        <fullName evidence="2">Segregation and condensation protein A</fullName>
    </recommendedName>
</protein>
<gene>
    <name evidence="4" type="ORF">H9624_03125</name>
</gene>
<dbReference type="PANTHER" id="PTHR33969">
    <property type="entry name" value="SEGREGATION AND CONDENSATION PROTEIN A"/>
    <property type="match status" value="1"/>
</dbReference>
<dbReference type="Pfam" id="PF02616">
    <property type="entry name" value="SMC_ScpA"/>
    <property type="match status" value="1"/>
</dbReference>
<dbReference type="EMBL" id="JACSPO010000001">
    <property type="protein sequence ID" value="MBD8061314.1"/>
    <property type="molecule type" value="Genomic_DNA"/>
</dbReference>
<dbReference type="Proteomes" id="UP000661894">
    <property type="component" value="Unassembled WGS sequence"/>
</dbReference>
<evidence type="ECO:0000313" key="5">
    <source>
        <dbReference type="Proteomes" id="UP000661894"/>
    </source>
</evidence>
<name>A0ABR8YZA1_9MICO</name>
<dbReference type="RefSeq" id="WP_372435087.1">
    <property type="nucleotide sequence ID" value="NZ_JACSPO010000001.1"/>
</dbReference>
<proteinExistence type="predicted"/>